<evidence type="ECO:0000313" key="4">
    <source>
        <dbReference type="EMBL" id="KAI8578735.1"/>
    </source>
</evidence>
<dbReference type="Proteomes" id="UP001206595">
    <property type="component" value="Unassembled WGS sequence"/>
</dbReference>
<evidence type="ECO:0000259" key="3">
    <source>
        <dbReference type="Pfam" id="PF05649"/>
    </source>
</evidence>
<dbReference type="GeneID" id="75915064"/>
<dbReference type="CDD" id="cd08662">
    <property type="entry name" value="M13"/>
    <property type="match status" value="1"/>
</dbReference>
<dbReference type="SUPFAM" id="SSF55486">
    <property type="entry name" value="Metalloproteases ('zincins'), catalytic domain"/>
    <property type="match status" value="1"/>
</dbReference>
<feature type="transmembrane region" description="Helical" evidence="2">
    <location>
        <begin position="41"/>
        <end position="60"/>
    </location>
</feature>
<dbReference type="AlphaFoldDB" id="A0AAD5E9D2"/>
<keyword evidence="2" id="KW-0812">Transmembrane</keyword>
<dbReference type="PROSITE" id="PS51885">
    <property type="entry name" value="NEPRILYSIN"/>
    <property type="match status" value="1"/>
</dbReference>
<feature type="compositionally biased region" description="Polar residues" evidence="1">
    <location>
        <begin position="1"/>
        <end position="16"/>
    </location>
</feature>
<organism evidence="4 5">
    <name type="scientific">Umbelopsis ramanniana AG</name>
    <dbReference type="NCBI Taxonomy" id="1314678"/>
    <lineage>
        <taxon>Eukaryota</taxon>
        <taxon>Fungi</taxon>
        <taxon>Fungi incertae sedis</taxon>
        <taxon>Mucoromycota</taxon>
        <taxon>Mucoromycotina</taxon>
        <taxon>Umbelopsidomycetes</taxon>
        <taxon>Umbelopsidales</taxon>
        <taxon>Umbelopsidaceae</taxon>
        <taxon>Umbelopsis</taxon>
    </lineage>
</organism>
<proteinExistence type="predicted"/>
<dbReference type="InterPro" id="IPR042089">
    <property type="entry name" value="Peptidase_M13_dom_2"/>
</dbReference>
<dbReference type="PANTHER" id="PTHR11733:SF240">
    <property type="entry name" value="GH14155P-RELATED"/>
    <property type="match status" value="1"/>
</dbReference>
<keyword evidence="2" id="KW-0472">Membrane</keyword>
<dbReference type="RefSeq" id="XP_051443739.1">
    <property type="nucleotide sequence ID" value="XM_051589719.1"/>
</dbReference>
<dbReference type="GO" id="GO:0016485">
    <property type="term" value="P:protein processing"/>
    <property type="evidence" value="ECO:0007669"/>
    <property type="project" value="TreeGrafter"/>
</dbReference>
<dbReference type="InterPro" id="IPR024079">
    <property type="entry name" value="MetalloPept_cat_dom_sf"/>
</dbReference>
<dbReference type="InterPro" id="IPR000718">
    <property type="entry name" value="Peptidase_M13"/>
</dbReference>
<dbReference type="GO" id="GO:0005886">
    <property type="term" value="C:plasma membrane"/>
    <property type="evidence" value="ECO:0007669"/>
    <property type="project" value="TreeGrafter"/>
</dbReference>
<dbReference type="Pfam" id="PF05649">
    <property type="entry name" value="Peptidase_M13_N"/>
    <property type="match status" value="1"/>
</dbReference>
<feature type="region of interest" description="Disordered" evidence="1">
    <location>
        <begin position="1"/>
        <end position="20"/>
    </location>
</feature>
<reference evidence="4" key="2">
    <citation type="journal article" date="2022" name="Proc. Natl. Acad. Sci. U.S.A.">
        <title>Diploid-dominant life cycles characterize the early evolution of Fungi.</title>
        <authorList>
            <person name="Amses K.R."/>
            <person name="Simmons D.R."/>
            <person name="Longcore J.E."/>
            <person name="Mondo S.J."/>
            <person name="Seto K."/>
            <person name="Jeronimo G.H."/>
            <person name="Bonds A.E."/>
            <person name="Quandt C.A."/>
            <person name="Davis W.J."/>
            <person name="Chang Y."/>
            <person name="Federici B.A."/>
            <person name="Kuo A."/>
            <person name="LaButti K."/>
            <person name="Pangilinan J."/>
            <person name="Andreopoulos W."/>
            <person name="Tritt A."/>
            <person name="Riley R."/>
            <person name="Hundley H."/>
            <person name="Johnson J."/>
            <person name="Lipzen A."/>
            <person name="Barry K."/>
            <person name="Lang B.F."/>
            <person name="Cuomo C.A."/>
            <person name="Buchler N.E."/>
            <person name="Grigoriev I.V."/>
            <person name="Spatafora J.W."/>
            <person name="Stajich J.E."/>
            <person name="James T.Y."/>
        </authorList>
    </citation>
    <scope>NUCLEOTIDE SEQUENCE</scope>
    <source>
        <strain evidence="4">AG</strain>
    </source>
</reference>
<dbReference type="Gene3D" id="3.40.390.10">
    <property type="entry name" value="Collagenase (Catalytic Domain)"/>
    <property type="match status" value="1"/>
</dbReference>
<feature type="domain" description="Peptidase M13 N-terminal" evidence="3">
    <location>
        <begin position="105"/>
        <end position="474"/>
    </location>
</feature>
<evidence type="ECO:0000313" key="5">
    <source>
        <dbReference type="Proteomes" id="UP001206595"/>
    </source>
</evidence>
<evidence type="ECO:0000256" key="2">
    <source>
        <dbReference type="SAM" id="Phobius"/>
    </source>
</evidence>
<keyword evidence="2" id="KW-1133">Transmembrane helix</keyword>
<dbReference type="PANTHER" id="PTHR11733">
    <property type="entry name" value="ZINC METALLOPROTEASE FAMILY M13 NEPRILYSIN-RELATED"/>
    <property type="match status" value="1"/>
</dbReference>
<dbReference type="InterPro" id="IPR008753">
    <property type="entry name" value="Peptidase_M13_N"/>
</dbReference>
<accession>A0AAD5E9D2</accession>
<comment type="caution">
    <text evidence="4">The sequence shown here is derived from an EMBL/GenBank/DDBJ whole genome shotgun (WGS) entry which is preliminary data.</text>
</comment>
<dbReference type="EMBL" id="MU620926">
    <property type="protein sequence ID" value="KAI8578735.1"/>
    <property type="molecule type" value="Genomic_DNA"/>
</dbReference>
<reference evidence="4" key="1">
    <citation type="submission" date="2021-06" db="EMBL/GenBank/DDBJ databases">
        <authorList>
            <consortium name="DOE Joint Genome Institute"/>
            <person name="Mondo S.J."/>
            <person name="Amses K.R."/>
            <person name="Simmons D.R."/>
            <person name="Longcore J.E."/>
            <person name="Seto K."/>
            <person name="Alves G.H."/>
            <person name="Bonds A.E."/>
            <person name="Quandt C.A."/>
            <person name="Davis W.J."/>
            <person name="Chang Y."/>
            <person name="Letcher P.M."/>
            <person name="Powell M.J."/>
            <person name="Kuo A."/>
            <person name="Labutti K."/>
            <person name="Pangilinan J."/>
            <person name="Andreopoulos W."/>
            <person name="Tritt A."/>
            <person name="Riley R."/>
            <person name="Hundley H."/>
            <person name="Johnson J."/>
            <person name="Lipzen A."/>
            <person name="Barry K."/>
            <person name="Berbee M.L."/>
            <person name="Buchler N.E."/>
            <person name="Grigoriev I.V."/>
            <person name="Spatafora J.W."/>
            <person name="Stajich J.E."/>
            <person name="James T.Y."/>
        </authorList>
    </citation>
    <scope>NUCLEOTIDE SEQUENCE</scope>
    <source>
        <strain evidence="4">AG</strain>
    </source>
</reference>
<name>A0AAD5E9D2_UMBRA</name>
<dbReference type="Gene3D" id="1.10.1380.10">
    <property type="entry name" value="Neutral endopeptidase , domain2"/>
    <property type="match status" value="1"/>
</dbReference>
<dbReference type="GO" id="GO:0004222">
    <property type="term" value="F:metalloendopeptidase activity"/>
    <property type="evidence" value="ECO:0007669"/>
    <property type="project" value="InterPro"/>
</dbReference>
<evidence type="ECO:0000256" key="1">
    <source>
        <dbReference type="SAM" id="MobiDB-lite"/>
    </source>
</evidence>
<gene>
    <name evidence="4" type="ORF">K450DRAFT_245263</name>
</gene>
<sequence>MDMQNENTQRQPLLSDSNDEVDIPEQQFPTYGDKFTVREKLLAFACFFLFIGMCLFAYLFQVQGGGHHHGSSMDMSTLDKSLCSDDHCISTAAHIIQSVNTTVNPCDDFHAYTCGNEVTTGQFSNEHRVLEYIRLNILDPFRRKINMSAEVNQQFNKLDQFYDSCIHRNVSNLTSLNSVLYQLDSIYNITSPRHQSSDLAEALGYLATHDIFPFFRLEVVQNVQNASNYILSIQQAGVTLPSIASYQSNDSVNDFRHNVMKTLSILSAYGVHVGQGIDLAVWADQLVGIESRLANVSEAPEQLYLSKATALPRPIEDINSLVPSMDWQKYFGVAINNSPEYVSLGTPEYLQKLEEILLVEKRAVIHSYLTWHVLLTFANEMPMEARFAIRNIHGDIVFEENNLCETQTASLFSSLIGSHFPSVDEQLNELLQSIFHDIKVTFALSLSKIGWMDRPTIGYAIRKLESLNLEVGNPYARNQTMSPNTSWHTYYQDLIVTNNYLENAIRARQWEYMSKMALLNRTIDQNTWPISPQDTLIHYEPITNKIYLPTGVVFSDPSSEPDYLMYSRIGVQIAEQMIKACDELGSQFNYEGQMKSWWSSITKDAYSARRHCLESETSMASLAWVLRQHASMHIAHKAWSQRLKDGTSTRIQEIPGTLANLGPEKIFYIANGLLNCQKPGAWLNDAVAYDRAFLRVYQCKPSKLCAAVWA</sequence>
<protein>
    <recommendedName>
        <fullName evidence="3">Peptidase M13 N-terminal domain-containing protein</fullName>
    </recommendedName>
</protein>
<keyword evidence="5" id="KW-1185">Reference proteome</keyword>